<dbReference type="InterPro" id="IPR050239">
    <property type="entry name" value="Sigma-70_RNA_pol_init_factors"/>
</dbReference>
<dbReference type="InterPro" id="IPR013324">
    <property type="entry name" value="RNA_pol_sigma_r3/r4-like"/>
</dbReference>
<feature type="domain" description="RNA polymerase sigma-70" evidence="8">
    <location>
        <begin position="410"/>
        <end position="436"/>
    </location>
</feature>
<dbReference type="Pfam" id="PF04539">
    <property type="entry name" value="Sigma70_r3"/>
    <property type="match status" value="1"/>
</dbReference>
<feature type="region of interest" description="Disordered" evidence="6">
    <location>
        <begin position="85"/>
        <end position="108"/>
    </location>
</feature>
<dbReference type="SUPFAM" id="SSF88659">
    <property type="entry name" value="Sigma3 and sigma4 domains of RNA polymerase sigma factors"/>
    <property type="match status" value="2"/>
</dbReference>
<keyword evidence="2" id="KW-0805">Transcription regulation</keyword>
<dbReference type="GO" id="GO:0006352">
    <property type="term" value="P:DNA-templated transcription initiation"/>
    <property type="evidence" value="ECO:0007669"/>
    <property type="project" value="InterPro"/>
</dbReference>
<evidence type="ECO:0000313" key="9">
    <source>
        <dbReference type="EMBL" id="GFH57622.1"/>
    </source>
</evidence>
<comment type="similarity">
    <text evidence="1">Belongs to the sigma-70 factor family.</text>
</comment>
<keyword evidence="10" id="KW-1185">Reference proteome</keyword>
<dbReference type="PROSITE" id="PS00716">
    <property type="entry name" value="SIGMA70_2"/>
    <property type="match status" value="1"/>
</dbReference>
<dbReference type="PANTHER" id="PTHR30603">
    <property type="entry name" value="RNA POLYMERASE SIGMA FACTOR RPO"/>
    <property type="match status" value="1"/>
</dbReference>
<dbReference type="AlphaFoldDB" id="A0AAD3D522"/>
<dbReference type="GO" id="GO:0016987">
    <property type="term" value="F:sigma factor activity"/>
    <property type="evidence" value="ECO:0007669"/>
    <property type="project" value="UniProtKB-KW"/>
</dbReference>
<evidence type="ECO:0000256" key="2">
    <source>
        <dbReference type="ARBA" id="ARBA00023015"/>
    </source>
</evidence>
<dbReference type="PANTHER" id="PTHR30603:SF47">
    <property type="entry name" value="RNA POLYMERASE SIGMA FACTOR SIGD, CHLOROPLASTIC"/>
    <property type="match status" value="1"/>
</dbReference>
<dbReference type="EMBL" id="BLLK01000058">
    <property type="protein sequence ID" value="GFH57622.1"/>
    <property type="molecule type" value="Genomic_DNA"/>
</dbReference>
<comment type="caution">
    <text evidence="9">The sequence shown here is derived from an EMBL/GenBank/DDBJ whole genome shotgun (WGS) entry which is preliminary data.</text>
</comment>
<dbReference type="InterPro" id="IPR007627">
    <property type="entry name" value="RNA_pol_sigma70_r2"/>
</dbReference>
<feature type="compositionally biased region" description="Basic and acidic residues" evidence="6">
    <location>
        <begin position="11"/>
        <end position="21"/>
    </location>
</feature>
<feature type="compositionally biased region" description="Low complexity" evidence="6">
    <location>
        <begin position="94"/>
        <end position="106"/>
    </location>
</feature>
<proteinExistence type="inferred from homology"/>
<gene>
    <name evidence="9" type="ORF">CTEN210_14098</name>
</gene>
<dbReference type="NCBIfam" id="TIGR02937">
    <property type="entry name" value="sigma70-ECF"/>
    <property type="match status" value="1"/>
</dbReference>
<evidence type="ECO:0000259" key="8">
    <source>
        <dbReference type="PROSITE" id="PS00716"/>
    </source>
</evidence>
<reference evidence="9 10" key="1">
    <citation type="journal article" date="2021" name="Sci. Rep.">
        <title>The genome of the diatom Chaetoceros tenuissimus carries an ancient integrated fragment of an extant virus.</title>
        <authorList>
            <person name="Hongo Y."/>
            <person name="Kimura K."/>
            <person name="Takaki Y."/>
            <person name="Yoshida Y."/>
            <person name="Baba S."/>
            <person name="Kobayashi G."/>
            <person name="Nagasaki K."/>
            <person name="Hano T."/>
            <person name="Tomaru Y."/>
        </authorList>
    </citation>
    <scope>NUCLEOTIDE SEQUENCE [LARGE SCALE GENOMIC DNA]</scope>
    <source>
        <strain evidence="9 10">NIES-3715</strain>
    </source>
</reference>
<dbReference type="Gene3D" id="1.10.601.10">
    <property type="entry name" value="RNA Polymerase Primary Sigma Factor"/>
    <property type="match status" value="1"/>
</dbReference>
<sequence length="452" mass="50998">MPQHLANESVAMKERCHDISSKRSPSSGLGRVGLVMISTVMLLAFAPSTLAFSIAGNTGISRTSLLSMNQQSLLKMSAVVESESTYRMSTEGPGSKASVSKSGSASEYQPTRRITANVKETGFDSMKYYMKTMGNHELLKKNEEIILAREIQILIKWEETREELESKLMRPPTYAEWASAVKKGMTVPEMKKQIRRSLRAKAALTESNLRLVISIAKRYQNRGLNFQDLCQEGTLGLTRACEKFDPERGFRFSTYATWWIKQSIMRAIADQARTIRLPVHIHDQLALMSKAERDLQQTLGRDPTKEELAKKLDVKPDRIEFLKRSALKAISMETELGSGKSKGSSAGTGGGGGREFTLQDTLKDPDQRPDDMAENNMLKDDISRLICTLNSREQAVIRMRFGLDDGKPKTLEEIGRRFSVTRERIRQIEARALHKLRQPYRNHSVKCYVDDL</sequence>
<dbReference type="CDD" id="cd06171">
    <property type="entry name" value="Sigma70_r4"/>
    <property type="match status" value="1"/>
</dbReference>
<dbReference type="GO" id="GO:0003677">
    <property type="term" value="F:DNA binding"/>
    <property type="evidence" value="ECO:0007669"/>
    <property type="project" value="UniProtKB-KW"/>
</dbReference>
<feature type="region of interest" description="Disordered" evidence="6">
    <location>
        <begin position="335"/>
        <end position="369"/>
    </location>
</feature>
<keyword evidence="7" id="KW-0812">Transmembrane</keyword>
<feature type="region of interest" description="Disordered" evidence="6">
    <location>
        <begin position="1"/>
        <end position="26"/>
    </location>
</feature>
<dbReference type="Pfam" id="PF04542">
    <property type="entry name" value="Sigma70_r2"/>
    <property type="match status" value="1"/>
</dbReference>
<dbReference type="Proteomes" id="UP001054902">
    <property type="component" value="Unassembled WGS sequence"/>
</dbReference>
<dbReference type="InterPro" id="IPR013325">
    <property type="entry name" value="RNA_pol_sigma_r2"/>
</dbReference>
<feature type="transmembrane region" description="Helical" evidence="7">
    <location>
        <begin position="32"/>
        <end position="55"/>
    </location>
</feature>
<keyword evidence="3" id="KW-0731">Sigma factor</keyword>
<dbReference type="Pfam" id="PF00140">
    <property type="entry name" value="Sigma70_r1_2"/>
    <property type="match status" value="1"/>
</dbReference>
<evidence type="ECO:0000256" key="3">
    <source>
        <dbReference type="ARBA" id="ARBA00023082"/>
    </source>
</evidence>
<dbReference type="InterPro" id="IPR036388">
    <property type="entry name" value="WH-like_DNA-bd_sf"/>
</dbReference>
<name>A0AAD3D522_9STRA</name>
<keyword evidence="7" id="KW-0472">Membrane</keyword>
<evidence type="ECO:0000256" key="6">
    <source>
        <dbReference type="SAM" id="MobiDB-lite"/>
    </source>
</evidence>
<evidence type="ECO:0000313" key="10">
    <source>
        <dbReference type="Proteomes" id="UP001054902"/>
    </source>
</evidence>
<dbReference type="Gene3D" id="1.10.10.10">
    <property type="entry name" value="Winged helix-like DNA-binding domain superfamily/Winged helix DNA-binding domain"/>
    <property type="match status" value="2"/>
</dbReference>
<evidence type="ECO:0000256" key="7">
    <source>
        <dbReference type="SAM" id="Phobius"/>
    </source>
</evidence>
<accession>A0AAD3D522</accession>
<dbReference type="SUPFAM" id="SSF88946">
    <property type="entry name" value="Sigma2 domain of RNA polymerase sigma factors"/>
    <property type="match status" value="1"/>
</dbReference>
<organism evidence="9 10">
    <name type="scientific">Chaetoceros tenuissimus</name>
    <dbReference type="NCBI Taxonomy" id="426638"/>
    <lineage>
        <taxon>Eukaryota</taxon>
        <taxon>Sar</taxon>
        <taxon>Stramenopiles</taxon>
        <taxon>Ochrophyta</taxon>
        <taxon>Bacillariophyta</taxon>
        <taxon>Coscinodiscophyceae</taxon>
        <taxon>Chaetocerotophycidae</taxon>
        <taxon>Chaetocerotales</taxon>
        <taxon>Chaetocerotaceae</taxon>
        <taxon>Chaetoceros</taxon>
    </lineage>
</organism>
<evidence type="ECO:0000256" key="4">
    <source>
        <dbReference type="ARBA" id="ARBA00023125"/>
    </source>
</evidence>
<dbReference type="InterPro" id="IPR009042">
    <property type="entry name" value="RNA_pol_sigma70_r1_2"/>
</dbReference>
<dbReference type="InterPro" id="IPR007624">
    <property type="entry name" value="RNA_pol_sigma70_r3"/>
</dbReference>
<keyword evidence="5" id="KW-0804">Transcription</keyword>
<dbReference type="Pfam" id="PF04545">
    <property type="entry name" value="Sigma70_r4"/>
    <property type="match status" value="1"/>
</dbReference>
<evidence type="ECO:0000256" key="5">
    <source>
        <dbReference type="ARBA" id="ARBA00023163"/>
    </source>
</evidence>
<keyword evidence="7" id="KW-1133">Transmembrane helix</keyword>
<dbReference type="InterPro" id="IPR007630">
    <property type="entry name" value="RNA_pol_sigma70_r4"/>
</dbReference>
<dbReference type="InterPro" id="IPR000943">
    <property type="entry name" value="RNA_pol_sigma70"/>
</dbReference>
<evidence type="ECO:0000256" key="1">
    <source>
        <dbReference type="ARBA" id="ARBA00007788"/>
    </source>
</evidence>
<dbReference type="InterPro" id="IPR014284">
    <property type="entry name" value="RNA_pol_sigma-70_dom"/>
</dbReference>
<dbReference type="PRINTS" id="PR00046">
    <property type="entry name" value="SIGMA70FCT"/>
</dbReference>
<keyword evidence="4" id="KW-0238">DNA-binding</keyword>
<protein>
    <recommendedName>
        <fullName evidence="8">RNA polymerase sigma-70 domain-containing protein</fullName>
    </recommendedName>
</protein>